<feature type="compositionally biased region" description="Low complexity" evidence="1">
    <location>
        <begin position="19"/>
        <end position="37"/>
    </location>
</feature>
<feature type="region of interest" description="Disordered" evidence="1">
    <location>
        <begin position="1"/>
        <end position="42"/>
    </location>
</feature>
<dbReference type="AlphaFoldDB" id="A0A3M5NTT8"/>
<proteinExistence type="predicted"/>
<accession>A0A3M5NTT8</accession>
<evidence type="ECO:0000256" key="1">
    <source>
        <dbReference type="SAM" id="MobiDB-lite"/>
    </source>
</evidence>
<name>A0A3M5NTT8_PSESX</name>
<comment type="caution">
    <text evidence="2">The sequence shown here is derived from an EMBL/GenBank/DDBJ whole genome shotgun (WGS) entry which is preliminary data.</text>
</comment>
<reference evidence="2 3" key="1">
    <citation type="submission" date="2018-08" db="EMBL/GenBank/DDBJ databases">
        <title>Recombination of ecologically and evolutionarily significant loci maintains genetic cohesion in the Pseudomonas syringae species complex.</title>
        <authorList>
            <person name="Dillon M."/>
            <person name="Thakur S."/>
            <person name="Almeida R.N.D."/>
            <person name="Weir B.S."/>
            <person name="Guttman D.S."/>
        </authorList>
    </citation>
    <scope>NUCLEOTIDE SEQUENCE [LARGE SCALE GENOMIC DNA]</scope>
    <source>
        <strain evidence="2 3">ICMP 3934</strain>
    </source>
</reference>
<gene>
    <name evidence="2" type="ORF">ALP44_101187</name>
</gene>
<dbReference type="Proteomes" id="UP000282636">
    <property type="component" value="Unassembled WGS sequence"/>
</dbReference>
<evidence type="ECO:0000313" key="3">
    <source>
        <dbReference type="Proteomes" id="UP000282636"/>
    </source>
</evidence>
<dbReference type="InterPro" id="IPR029378">
    <property type="entry name" value="T3SS_HopW1-1/HolPsyAE"/>
</dbReference>
<sequence>MGTTNSREKAIMPPQITRSSYSSLPDASHASSDAASSLEQSPQQVRTKAFVASGKLDVAFGSRSTAPAQDSVHLLATFRRELAKKNPSYPAVAQLGQELADAAMTEQGWHQLANGDQQQALKEAFDDCTRQLADTPESHASHAPLSQACEGLKTARLHQSVALFTGKSHIRARGVADLLALIHLDPKVLAEKPEGTTPYASFGSFIRTAKDRTAELISNLRGHSEEMTGLLRPHGDTLEALETLPAALASLIEHCPDTPTQSDLRSLAEAVGELLAELRKNDLLPASEERVSDSGESSVHSREVVEPRLTRGLALLKAGGNLVRKFDAYGAVAPMDDKKLLALLRSPAPHLSPEQMHAFLNKHAIHLTEEQRTIVSDTPLSFAREEDIEARGGMGFDEKFRLALANGSLLLTEEQLADLENLPKATTATSEGLKPLLEKPSPALTEAEREMLGAIVQANGQGQLDAWRAHNDRLPEVLNRSGLPPQVREELLSLNKSMNTELATLKDGASFMGRVAASPVMLLALAPLPLAVAFVSKDNSYSSSLVAHFTKNAVFMAGLMMNELTNSRTNIDHGLNRYFVTVLANAIVAQPTFAKNEHLLEQVGFGIAAAVTSGAATLAVFNRESIASAFKLAKSKFSSPDTGDASISDEDHRAVVNHFNVSEHFAQQMKVATEAYKQDNNITDIMNSSLTYLGTKSSEFKAAFEAGDAIRAGLELPETERKADADFYPKLGLVALTAGIGAALVMLMKSMVGKADYAADGVWCASEMLKLAINPEVDMQKAVQVFKEIVGLNLVMTGFLGVNKAWNFLDKGLKGYAAGATVLTAANLTLPGMVGEVAGAAAGKGLSYMTEKGKKAASWAGNYVSTSRLGGAASALSTAIPGRIAGGQMVAGLYDRFRYVTWSHSTPAAQATGEQPLDRQPSGSDRV</sequence>
<organism evidence="2 3">
    <name type="scientific">Pseudomonas syringae pv. theae</name>
    <dbReference type="NCBI Taxonomy" id="103985"/>
    <lineage>
        <taxon>Bacteria</taxon>
        <taxon>Pseudomonadati</taxon>
        <taxon>Pseudomonadota</taxon>
        <taxon>Gammaproteobacteria</taxon>
        <taxon>Pseudomonadales</taxon>
        <taxon>Pseudomonadaceae</taxon>
        <taxon>Pseudomonas</taxon>
        <taxon>Pseudomonas syringae</taxon>
    </lineage>
</organism>
<feature type="region of interest" description="Disordered" evidence="1">
    <location>
        <begin position="908"/>
        <end position="927"/>
    </location>
</feature>
<dbReference type="Pfam" id="PF15457">
    <property type="entry name" value="HopW1-1"/>
    <property type="match status" value="1"/>
</dbReference>
<feature type="compositionally biased region" description="Basic and acidic residues" evidence="1">
    <location>
        <begin position="1"/>
        <end position="10"/>
    </location>
</feature>
<dbReference type="EMBL" id="RBTL01000025">
    <property type="protein sequence ID" value="RMT75136.1"/>
    <property type="molecule type" value="Genomic_DNA"/>
</dbReference>
<evidence type="ECO:0000313" key="2">
    <source>
        <dbReference type="EMBL" id="RMT75136.1"/>
    </source>
</evidence>
<protein>
    <submittedName>
        <fullName evidence="2">HopAE1</fullName>
    </submittedName>
</protein>